<dbReference type="CDD" id="cd06223">
    <property type="entry name" value="PRTases_typeI"/>
    <property type="match status" value="1"/>
</dbReference>
<accession>A0A937FX08</accession>
<name>A0A937FX08_9BACT</name>
<dbReference type="InterPro" id="IPR029057">
    <property type="entry name" value="PRTase-like"/>
</dbReference>
<sequence>MLSDFISLFFPKYCMACNNSLVKGEKMICLRCDYELPKTSNHLDTNDYIAAKFYGKVQLEHALAYYKFSKSGRVQRILHRLKYHNKPELGRFIGQKYAAELLNSGIQTCYDLIVPVPLHKAKLKSRGYNQSTEFALGLGEVLNIPVSGHAMRRTVSTATQTRKSRMERWHNVDNIFEVPMPNEIFEKRVLLVDDVITTGATIESCAQVLLDSGCQKVGVAAIAAAK</sequence>
<dbReference type="InterPro" id="IPR051910">
    <property type="entry name" value="ComF/GntX_DNA_util-trans"/>
</dbReference>
<dbReference type="SUPFAM" id="SSF53271">
    <property type="entry name" value="PRTase-like"/>
    <property type="match status" value="1"/>
</dbReference>
<comment type="similarity">
    <text evidence="1">Belongs to the ComF/GntX family.</text>
</comment>
<gene>
    <name evidence="3" type="ORF">JMN32_07155</name>
</gene>
<dbReference type="AlphaFoldDB" id="A0A937FX08"/>
<keyword evidence="4" id="KW-1185">Reference proteome</keyword>
<comment type="caution">
    <text evidence="3">The sequence shown here is derived from an EMBL/GenBank/DDBJ whole genome shotgun (WGS) entry which is preliminary data.</text>
</comment>
<dbReference type="InterPro" id="IPR000836">
    <property type="entry name" value="PRTase_dom"/>
</dbReference>
<dbReference type="EMBL" id="JAEUGD010000023">
    <property type="protein sequence ID" value="MBL6446078.1"/>
    <property type="molecule type" value="Genomic_DNA"/>
</dbReference>
<dbReference type="Gene3D" id="3.40.50.2020">
    <property type="match status" value="1"/>
</dbReference>
<dbReference type="Proteomes" id="UP000614216">
    <property type="component" value="Unassembled WGS sequence"/>
</dbReference>
<dbReference type="Pfam" id="PF00156">
    <property type="entry name" value="Pribosyltran"/>
    <property type="match status" value="1"/>
</dbReference>
<feature type="domain" description="Phosphoribosyltransferase" evidence="2">
    <location>
        <begin position="168"/>
        <end position="224"/>
    </location>
</feature>
<evidence type="ECO:0000256" key="1">
    <source>
        <dbReference type="ARBA" id="ARBA00008007"/>
    </source>
</evidence>
<proteinExistence type="inferred from homology"/>
<evidence type="ECO:0000313" key="4">
    <source>
        <dbReference type="Proteomes" id="UP000614216"/>
    </source>
</evidence>
<dbReference type="PANTHER" id="PTHR47505:SF1">
    <property type="entry name" value="DNA UTILIZATION PROTEIN YHGH"/>
    <property type="match status" value="1"/>
</dbReference>
<dbReference type="PANTHER" id="PTHR47505">
    <property type="entry name" value="DNA UTILIZATION PROTEIN YHGH"/>
    <property type="match status" value="1"/>
</dbReference>
<protein>
    <submittedName>
        <fullName evidence="3">ComF family protein</fullName>
    </submittedName>
</protein>
<organism evidence="3 4">
    <name type="scientific">Fulvivirga marina</name>
    <dbReference type="NCBI Taxonomy" id="2494733"/>
    <lineage>
        <taxon>Bacteria</taxon>
        <taxon>Pseudomonadati</taxon>
        <taxon>Bacteroidota</taxon>
        <taxon>Cytophagia</taxon>
        <taxon>Cytophagales</taxon>
        <taxon>Fulvivirgaceae</taxon>
        <taxon>Fulvivirga</taxon>
    </lineage>
</organism>
<reference evidence="3" key="1">
    <citation type="submission" date="2021-01" db="EMBL/GenBank/DDBJ databases">
        <title>Fulvivirga kasyanovii gen. nov., sp nov., a novel member of the phylum Bacteroidetes isolated from seawater in a mussel farm.</title>
        <authorList>
            <person name="Zhao L.-H."/>
            <person name="Wang Z.-J."/>
        </authorList>
    </citation>
    <scope>NUCLEOTIDE SEQUENCE</scope>
    <source>
        <strain evidence="3">29W222</strain>
    </source>
</reference>
<evidence type="ECO:0000259" key="2">
    <source>
        <dbReference type="Pfam" id="PF00156"/>
    </source>
</evidence>
<evidence type="ECO:0000313" key="3">
    <source>
        <dbReference type="EMBL" id="MBL6446078.1"/>
    </source>
</evidence>